<dbReference type="AlphaFoldDB" id="A0A892ZHV5"/>
<accession>A0A892ZHV5</accession>
<evidence type="ECO:0000313" key="2">
    <source>
        <dbReference type="Proteomes" id="UP000653156"/>
    </source>
</evidence>
<dbReference type="Pfam" id="PF06296">
    <property type="entry name" value="RelE"/>
    <property type="match status" value="1"/>
</dbReference>
<protein>
    <submittedName>
        <fullName evidence="1">Type II toxin-antitoxin system RelE/ParE family toxin</fullName>
    </submittedName>
</protein>
<dbReference type="KEGG" id="ptes:JQU52_11430"/>
<proteinExistence type="predicted"/>
<evidence type="ECO:0000313" key="1">
    <source>
        <dbReference type="EMBL" id="QRQ81316.1"/>
    </source>
</evidence>
<sequence length="106" mass="12170">MHIQFIETTLFSRDREKWLPENEFQAMEAHLLDNPEAGDLIIGTGGCRKLRWKRQGMGKSGGIRVIYYHIGQNGKIYLLLAYPKNKQENLSDAQKAALRAIINQLE</sequence>
<dbReference type="Proteomes" id="UP000653156">
    <property type="component" value="Chromosome"/>
</dbReference>
<gene>
    <name evidence="1" type="ORF">JQU52_11430</name>
</gene>
<name>A0A892ZHV5_9NEIS</name>
<dbReference type="PIRSF" id="PIRSF039032">
    <property type="entry name" value="HigB-2"/>
    <property type="match status" value="1"/>
</dbReference>
<keyword evidence="2" id="KW-1185">Reference proteome</keyword>
<dbReference type="InterPro" id="IPR009387">
    <property type="entry name" value="HigB-2"/>
</dbReference>
<organism evidence="1 2">
    <name type="scientific">Paralysiella testudinis</name>
    <dbReference type="NCBI Taxonomy" id="2809020"/>
    <lineage>
        <taxon>Bacteria</taxon>
        <taxon>Pseudomonadati</taxon>
        <taxon>Pseudomonadota</taxon>
        <taxon>Betaproteobacteria</taxon>
        <taxon>Neisseriales</taxon>
        <taxon>Neisseriaceae</taxon>
        <taxon>Paralysiella</taxon>
    </lineage>
</organism>
<dbReference type="RefSeq" id="WP_230338611.1">
    <property type="nucleotide sequence ID" value="NZ_CP069798.1"/>
</dbReference>
<reference evidence="1" key="1">
    <citation type="submission" date="2021-02" db="EMBL/GenBank/DDBJ databases">
        <title>Neisseriaceae sp. 26B isolated from the cloaca of a Common Toad-headed Turtle (Mesoclemmys nasuta).</title>
        <authorList>
            <person name="Spergser J."/>
            <person name="Busse H.-J."/>
        </authorList>
    </citation>
    <scope>NUCLEOTIDE SEQUENCE</scope>
    <source>
        <strain evidence="1">26B</strain>
    </source>
</reference>
<dbReference type="EMBL" id="CP069798">
    <property type="protein sequence ID" value="QRQ81316.1"/>
    <property type="molecule type" value="Genomic_DNA"/>
</dbReference>